<dbReference type="Pfam" id="PF13517">
    <property type="entry name" value="FG-GAP_3"/>
    <property type="match status" value="3"/>
</dbReference>
<evidence type="ECO:0000256" key="2">
    <source>
        <dbReference type="SAM" id="MobiDB-lite"/>
    </source>
</evidence>
<feature type="region of interest" description="Disordered" evidence="2">
    <location>
        <begin position="163"/>
        <end position="183"/>
    </location>
</feature>
<dbReference type="PANTHER" id="PTHR46580">
    <property type="entry name" value="SENSOR KINASE-RELATED"/>
    <property type="match status" value="1"/>
</dbReference>
<dbReference type="InterPro" id="IPR025965">
    <property type="entry name" value="FlgD/Vpr_Ig-like"/>
</dbReference>
<name>A0A0S8GGQ5_UNCT6</name>
<dbReference type="InterPro" id="IPR013517">
    <property type="entry name" value="FG-GAP"/>
</dbReference>
<sequence length="687" mass="74652">MSQFRDRARSLLISSVREFMHQISARIRGDSWTRPTGGLLAGCHRRRRRYRMEALVHMDQMMNPKTGARFAVCPPCAPLPRARRRRAAMVLLSAVALASAAAAQEHFLDETSLRLPDYNDSSFDIEPGDIDGDGDLDLYISNYVPAGAKNFLLINDGDGFFSDETDTRMPGAPNEPSRDGSLGDIDGDGDIDLLVANVGYQNRLFVNDGSGYFAEESALRLPPADGLSFGAALGDVDGDGDIDIAVVNRDEQNRLLVNDGLGYFSDLTDSLLPAASNPSRAVAVGDVEGDGDLDLVIGNDARQNRLLINDGSGLFVDDSRRRMPALADTTYHIRIGDVSGDSLLDLFVANFARYSDDVRLLINTGAGAYRDETSWRIPSVPFFDEATDGAIGDVDGDGDFDLFVARYEQNSMYINVGAGVYVDSTETWLPEDISFSQGAAFSDVDGDHDLDLLVANSPQRNRLLINQYGAPDTTPPVLAACSHPPDTYDTLGPYAVTVTGFDNTLLLDADLLYRAGEEPTFDSLAMRPVGGSLFRGEIPGQAPGTVIRYYVEARDRPGNVARTPPGAPVETYDFEVLGGVGVEGEQQPAANPDGLLRLGQNCPNPFSQLTTINCSLPEDSPLPAIRVYNISGQLIRTIEASEAIPGRCRFEWDGRDEEGVRVACGLYLYVLDVHGDRQVRKAVFLRP</sequence>
<keyword evidence="1" id="KW-0732">Signal</keyword>
<evidence type="ECO:0000256" key="1">
    <source>
        <dbReference type="ARBA" id="ARBA00022729"/>
    </source>
</evidence>
<feature type="domain" description="FlgD/Vpr Ig-like" evidence="3">
    <location>
        <begin position="610"/>
        <end position="669"/>
    </location>
</feature>
<accession>A0A0S8GGQ5</accession>
<dbReference type="PATRIC" id="fig|1703774.3.peg.252"/>
<protein>
    <recommendedName>
        <fullName evidence="3">FlgD/Vpr Ig-like domain-containing protein</fullName>
    </recommendedName>
</protein>
<organism evidence="4 5">
    <name type="scientific">candidate division TA06 bacterium SM23_40</name>
    <dbReference type="NCBI Taxonomy" id="1703774"/>
    <lineage>
        <taxon>Bacteria</taxon>
        <taxon>Bacteria division TA06</taxon>
    </lineage>
</organism>
<dbReference type="Pfam" id="PF13860">
    <property type="entry name" value="FlgD_ig"/>
    <property type="match status" value="1"/>
</dbReference>
<gene>
    <name evidence="4" type="ORF">AMJ82_02155</name>
</gene>
<comment type="caution">
    <text evidence="4">The sequence shown here is derived from an EMBL/GenBank/DDBJ whole genome shotgun (WGS) entry which is preliminary data.</text>
</comment>
<dbReference type="Proteomes" id="UP000051717">
    <property type="component" value="Unassembled WGS sequence"/>
</dbReference>
<dbReference type="InterPro" id="IPR028994">
    <property type="entry name" value="Integrin_alpha_N"/>
</dbReference>
<dbReference type="PANTHER" id="PTHR46580:SF4">
    <property type="entry name" value="ATP_GTP-BINDING PROTEIN"/>
    <property type="match status" value="1"/>
</dbReference>
<dbReference type="EMBL" id="LJUI01000009">
    <property type="protein sequence ID" value="KPK70810.1"/>
    <property type="molecule type" value="Genomic_DNA"/>
</dbReference>
<evidence type="ECO:0000313" key="5">
    <source>
        <dbReference type="Proteomes" id="UP000051717"/>
    </source>
</evidence>
<proteinExistence type="predicted"/>
<dbReference type="Gene3D" id="2.60.40.4070">
    <property type="match status" value="1"/>
</dbReference>
<reference evidence="4 5" key="1">
    <citation type="journal article" date="2015" name="Microbiome">
        <title>Genomic resolution of linkages in carbon, nitrogen, and sulfur cycling among widespread estuary sediment bacteria.</title>
        <authorList>
            <person name="Baker B.J."/>
            <person name="Lazar C.S."/>
            <person name="Teske A.P."/>
            <person name="Dick G.J."/>
        </authorList>
    </citation>
    <scope>NUCLEOTIDE SEQUENCE [LARGE SCALE GENOMIC DNA]</scope>
    <source>
        <strain evidence="4">SM23_40</strain>
    </source>
</reference>
<dbReference type="AlphaFoldDB" id="A0A0S8GGQ5"/>
<dbReference type="SUPFAM" id="SSF69318">
    <property type="entry name" value="Integrin alpha N-terminal domain"/>
    <property type="match status" value="1"/>
</dbReference>
<evidence type="ECO:0000259" key="3">
    <source>
        <dbReference type="Pfam" id="PF13860"/>
    </source>
</evidence>
<dbReference type="Gene3D" id="2.130.10.130">
    <property type="entry name" value="Integrin alpha, N-terminal"/>
    <property type="match status" value="2"/>
</dbReference>
<evidence type="ECO:0000313" key="4">
    <source>
        <dbReference type="EMBL" id="KPK70810.1"/>
    </source>
</evidence>